<gene>
    <name evidence="2" type="ORF">SAMN04488561_6731</name>
</gene>
<organism evidence="2 3">
    <name type="scientific">Jiangella alba</name>
    <dbReference type="NCBI Taxonomy" id="561176"/>
    <lineage>
        <taxon>Bacteria</taxon>
        <taxon>Bacillati</taxon>
        <taxon>Actinomycetota</taxon>
        <taxon>Actinomycetes</taxon>
        <taxon>Jiangellales</taxon>
        <taxon>Jiangellaceae</taxon>
        <taxon>Jiangella</taxon>
    </lineage>
</organism>
<feature type="compositionally biased region" description="Basic and acidic residues" evidence="1">
    <location>
        <begin position="1"/>
        <end position="12"/>
    </location>
</feature>
<feature type="region of interest" description="Disordered" evidence="1">
    <location>
        <begin position="1"/>
        <end position="42"/>
    </location>
</feature>
<evidence type="ECO:0000256" key="1">
    <source>
        <dbReference type="SAM" id="MobiDB-lite"/>
    </source>
</evidence>
<dbReference type="EMBL" id="FNUC01000004">
    <property type="protein sequence ID" value="SEF18665.1"/>
    <property type="molecule type" value="Genomic_DNA"/>
</dbReference>
<protein>
    <submittedName>
        <fullName evidence="2">Uncharacterized protein</fullName>
    </submittedName>
</protein>
<keyword evidence="3" id="KW-1185">Reference proteome</keyword>
<evidence type="ECO:0000313" key="3">
    <source>
        <dbReference type="Proteomes" id="UP000181980"/>
    </source>
</evidence>
<dbReference type="AlphaFoldDB" id="A0A1H5PY55"/>
<proteinExistence type="predicted"/>
<evidence type="ECO:0000313" key="2">
    <source>
        <dbReference type="EMBL" id="SEF18665.1"/>
    </source>
</evidence>
<dbReference type="RefSeq" id="WP_281243437.1">
    <property type="nucleotide sequence ID" value="NZ_FNUC01000004.1"/>
</dbReference>
<name>A0A1H5PY55_9ACTN</name>
<accession>A0A1H5PY55</accession>
<dbReference type="Proteomes" id="UP000181980">
    <property type="component" value="Unassembled WGS sequence"/>
</dbReference>
<sequence length="42" mass="4567">MTMPDPHERVPDDAPQDAPESEPDPTSPTPGPARRPDGYEPL</sequence>
<reference evidence="3" key="1">
    <citation type="submission" date="2016-10" db="EMBL/GenBank/DDBJ databases">
        <authorList>
            <person name="Varghese N."/>
            <person name="Submissions S."/>
        </authorList>
    </citation>
    <scope>NUCLEOTIDE SEQUENCE [LARGE SCALE GENOMIC DNA]</scope>
    <source>
        <strain evidence="3">DSM 45237</strain>
    </source>
</reference>
<dbReference type="STRING" id="561176.SAMN04488561_6731"/>